<comment type="subunit">
    <text evidence="10">Monomer.</text>
</comment>
<reference evidence="12 13" key="1">
    <citation type="submission" date="2016-07" db="EMBL/GenBank/DDBJ databases">
        <title>Pervasive Adenine N6-methylation of Active Genes in Fungi.</title>
        <authorList>
            <consortium name="DOE Joint Genome Institute"/>
            <person name="Mondo S.J."/>
            <person name="Dannebaum R.O."/>
            <person name="Kuo R.C."/>
            <person name="Labutti K."/>
            <person name="Haridas S."/>
            <person name="Kuo A."/>
            <person name="Salamov A."/>
            <person name="Ahrendt S.R."/>
            <person name="Lipzen A."/>
            <person name="Sullivan W."/>
            <person name="Andreopoulos W.B."/>
            <person name="Clum A."/>
            <person name="Lindquist E."/>
            <person name="Daum C."/>
            <person name="Ramamoorthy G.K."/>
            <person name="Gryganskyi A."/>
            <person name="Culley D."/>
            <person name="Magnuson J.K."/>
            <person name="James T.Y."/>
            <person name="O'Malley M.A."/>
            <person name="Stajich J.E."/>
            <person name="Spatafora J.W."/>
            <person name="Visel A."/>
            <person name="Grigoriev I.V."/>
        </authorList>
    </citation>
    <scope>NUCLEOTIDE SEQUENCE [LARGE SCALE GENOMIC DNA]</scope>
    <source>
        <strain evidence="12 13">NRRL 2496</strain>
    </source>
</reference>
<gene>
    <name evidence="10" type="primary">TRM5</name>
    <name evidence="12" type="ORF">BCR43DRAFT_483198</name>
</gene>
<evidence type="ECO:0000256" key="10">
    <source>
        <dbReference type="HAMAP-Rule" id="MF_03152"/>
    </source>
</evidence>
<comment type="catalytic activity">
    <reaction evidence="9 10">
        <text>guanosine(37) in tRNA + S-adenosyl-L-methionine = N(1)-methylguanosine(37) in tRNA + S-adenosyl-L-homocysteine + H(+)</text>
        <dbReference type="Rhea" id="RHEA:36899"/>
        <dbReference type="Rhea" id="RHEA-COMP:10145"/>
        <dbReference type="Rhea" id="RHEA-COMP:10147"/>
        <dbReference type="ChEBI" id="CHEBI:15378"/>
        <dbReference type="ChEBI" id="CHEBI:57856"/>
        <dbReference type="ChEBI" id="CHEBI:59789"/>
        <dbReference type="ChEBI" id="CHEBI:73542"/>
        <dbReference type="ChEBI" id="CHEBI:74269"/>
        <dbReference type="EC" id="2.1.1.228"/>
    </reaction>
</comment>
<dbReference type="InterPro" id="IPR025792">
    <property type="entry name" value="tRNA_Gua_MeTrfase_euk"/>
</dbReference>
<keyword evidence="3 10" id="KW-0489">Methyltransferase</keyword>
<dbReference type="Proteomes" id="UP000242180">
    <property type="component" value="Unassembled WGS sequence"/>
</dbReference>
<feature type="binding site" evidence="10">
    <location>
        <begin position="281"/>
        <end position="282"/>
    </location>
    <ligand>
        <name>S-adenosyl-L-methionine</name>
        <dbReference type="ChEBI" id="CHEBI:59789"/>
    </ligand>
</feature>
<feature type="domain" description="SAM-dependent methyltransferase TRM5/TYW2-type" evidence="11">
    <location>
        <begin position="126"/>
        <end position="398"/>
    </location>
</feature>
<comment type="similarity">
    <text evidence="1">Belongs to the class I-like SAM-binding methyltransferase superfamily. TRM5/TYW2 family.</text>
</comment>
<keyword evidence="8 10" id="KW-0539">Nucleus</keyword>
<comment type="function">
    <text evidence="10">Specifically methylates the N1 position of guanosine-37 in various cytoplasmic and mitochondrial tRNAs. Methylation is not dependent on the nature of the nucleoside 5' of the target nucleoside. This is the first step in the biosynthesis of wybutosine (yW), a modified base adjacent to the anticodon of tRNAs and required for accurate decoding.</text>
</comment>
<proteinExistence type="inferred from homology"/>
<dbReference type="PANTHER" id="PTHR23245">
    <property type="entry name" value="TRNA METHYLTRANSFERASE"/>
    <property type="match status" value="1"/>
</dbReference>
<feature type="binding site" evidence="10">
    <location>
        <position position="215"/>
    </location>
    <ligand>
        <name>S-adenosyl-L-methionine</name>
        <dbReference type="ChEBI" id="CHEBI:59789"/>
    </ligand>
</feature>
<dbReference type="FunCoup" id="A0A1X2HV42">
    <property type="interactions" value="388"/>
</dbReference>
<dbReference type="EC" id="2.1.1.228" evidence="10"/>
<comment type="subcellular location">
    <subcellularLocation>
        <location evidence="10">Mitochondrion matrix</location>
    </subcellularLocation>
    <subcellularLocation>
        <location evidence="10">Nucleus</location>
    </subcellularLocation>
    <subcellularLocation>
        <location evidence="10">Cytoplasm</location>
    </subcellularLocation>
    <text evidence="10">Predominantly in the mitochondria and in the nucleus.</text>
</comment>
<dbReference type="PROSITE" id="PS51684">
    <property type="entry name" value="SAM_MT_TRM5_TYW2"/>
    <property type="match status" value="1"/>
</dbReference>
<name>A0A1X2HV42_SYNRA</name>
<dbReference type="Pfam" id="PF25133">
    <property type="entry name" value="TYW2_N_2"/>
    <property type="match status" value="1"/>
</dbReference>
<feature type="binding site" evidence="10">
    <location>
        <begin position="253"/>
        <end position="254"/>
    </location>
    <ligand>
        <name>S-adenosyl-L-methionine</name>
        <dbReference type="ChEBI" id="CHEBI:59789"/>
    </ligand>
</feature>
<dbReference type="GO" id="GO:0052906">
    <property type="term" value="F:tRNA (guanine(37)-N1)-methyltransferase activity"/>
    <property type="evidence" value="ECO:0007669"/>
    <property type="project" value="UniProtKB-UniRule"/>
</dbReference>
<keyword evidence="7 10" id="KW-0496">Mitochondrion</keyword>
<evidence type="ECO:0000256" key="9">
    <source>
        <dbReference type="ARBA" id="ARBA00047783"/>
    </source>
</evidence>
<evidence type="ECO:0000256" key="4">
    <source>
        <dbReference type="ARBA" id="ARBA00022679"/>
    </source>
</evidence>
<dbReference type="Pfam" id="PF02475">
    <property type="entry name" value="TRM5-TYW2_MTfase"/>
    <property type="match status" value="1"/>
</dbReference>
<dbReference type="CDD" id="cd02440">
    <property type="entry name" value="AdoMet_MTases"/>
    <property type="match status" value="1"/>
</dbReference>
<dbReference type="SUPFAM" id="SSF53335">
    <property type="entry name" value="S-adenosyl-L-methionine-dependent methyltransferases"/>
    <property type="match status" value="1"/>
</dbReference>
<evidence type="ECO:0000256" key="8">
    <source>
        <dbReference type="ARBA" id="ARBA00023242"/>
    </source>
</evidence>
<dbReference type="FunFam" id="3.30.300.110:FF:000001">
    <property type="entry name" value="tRNA (guanine(37)-N1)-methyltransferase"/>
    <property type="match status" value="1"/>
</dbReference>
<sequence length="406" mass="46288">MTALFRPPVHRGMTALNREAFKTTYQVKAIRVPVKKVKDFMKTASDQLLNQPRYPNVAADPTSKDNKLLLLKNGFEKDDVPSSIKSLVDNPDFVTHTVELDYGYWTAEQILHAVMPENATDIPSSFTQIGHIAHMNLREDYLPWKHLIGEVILDKNKNITAVVNKTDSIDTTFRFFKMELLAGENNMIAQVKESGCIFKFDFSRVYWNSRLQTEHDRLIKKFKKDEYICDVFGGVGPFALPAAKKGCRVYANDLNPESFRWLQENIKINKIMSGIKSYNLDGSAFIQQAAHDLQATSKEWKAFDHVVMNLPATAIEFLGAFRGIYRERKSLYEAAADPKLPTIHCHCFSKSQDPTRDIFDRVKQAIGLHIDESRAEVHLVRNVAPKKNMYCISFPLTPEIAFAAPR</sequence>
<dbReference type="GO" id="GO:0005634">
    <property type="term" value="C:nucleus"/>
    <property type="evidence" value="ECO:0007669"/>
    <property type="project" value="UniProtKB-SubCell"/>
</dbReference>
<keyword evidence="13" id="KW-1185">Reference proteome</keyword>
<dbReference type="InterPro" id="IPR030382">
    <property type="entry name" value="MeTrfase_TRM5/TYW2"/>
</dbReference>
<dbReference type="Gene3D" id="3.40.50.150">
    <property type="entry name" value="Vaccinia Virus protein VP39"/>
    <property type="match status" value="1"/>
</dbReference>
<dbReference type="InParanoid" id="A0A1X2HV42"/>
<dbReference type="STRING" id="13706.A0A1X2HV42"/>
<evidence type="ECO:0000313" key="12">
    <source>
        <dbReference type="EMBL" id="ORZ03354.1"/>
    </source>
</evidence>
<dbReference type="GO" id="GO:0005759">
    <property type="term" value="C:mitochondrial matrix"/>
    <property type="evidence" value="ECO:0007669"/>
    <property type="project" value="UniProtKB-SubCell"/>
</dbReference>
<comment type="caution">
    <text evidence="12">The sequence shown here is derived from an EMBL/GenBank/DDBJ whole genome shotgun (WGS) entry which is preliminary data.</text>
</comment>
<dbReference type="HAMAP" id="MF_03152">
    <property type="entry name" value="TRM5"/>
    <property type="match status" value="1"/>
</dbReference>
<dbReference type="PANTHER" id="PTHR23245:SF36">
    <property type="entry name" value="TRNA (GUANINE(37)-N1)-METHYLTRANSFERASE"/>
    <property type="match status" value="1"/>
</dbReference>
<organism evidence="12 13">
    <name type="scientific">Syncephalastrum racemosum</name>
    <name type="common">Filamentous fungus</name>
    <dbReference type="NCBI Taxonomy" id="13706"/>
    <lineage>
        <taxon>Eukaryota</taxon>
        <taxon>Fungi</taxon>
        <taxon>Fungi incertae sedis</taxon>
        <taxon>Mucoromycota</taxon>
        <taxon>Mucoromycotina</taxon>
        <taxon>Mucoromycetes</taxon>
        <taxon>Mucorales</taxon>
        <taxon>Syncephalastraceae</taxon>
        <taxon>Syncephalastrum</taxon>
    </lineage>
</organism>
<evidence type="ECO:0000256" key="1">
    <source>
        <dbReference type="ARBA" id="ARBA00009775"/>
    </source>
</evidence>
<dbReference type="GO" id="GO:0002939">
    <property type="term" value="P:tRNA N1-guanine methylation"/>
    <property type="evidence" value="ECO:0007669"/>
    <property type="project" value="TreeGrafter"/>
</dbReference>
<keyword evidence="4 10" id="KW-0808">Transferase</keyword>
<comment type="similarity">
    <text evidence="10">Belongs to the TRM5 / TYW2 family.</text>
</comment>
<keyword evidence="2 10" id="KW-0963">Cytoplasm</keyword>
<dbReference type="OMA" id="VGSHSQF"/>
<dbReference type="AlphaFoldDB" id="A0A1X2HV42"/>
<evidence type="ECO:0000256" key="5">
    <source>
        <dbReference type="ARBA" id="ARBA00022691"/>
    </source>
</evidence>
<evidence type="ECO:0000256" key="2">
    <source>
        <dbReference type="ARBA" id="ARBA00022490"/>
    </source>
</evidence>
<dbReference type="InterPro" id="IPR056744">
    <property type="entry name" value="TRM5/TYW2-like_N"/>
</dbReference>
<dbReference type="GO" id="GO:0070901">
    <property type="term" value="P:mitochondrial tRNA methylation"/>
    <property type="evidence" value="ECO:0007669"/>
    <property type="project" value="UniProtKB-ARBA"/>
</dbReference>
<evidence type="ECO:0000256" key="6">
    <source>
        <dbReference type="ARBA" id="ARBA00022694"/>
    </source>
</evidence>
<evidence type="ECO:0000259" key="11">
    <source>
        <dbReference type="PROSITE" id="PS51684"/>
    </source>
</evidence>
<dbReference type="OrthoDB" id="408788at2759"/>
<dbReference type="EMBL" id="MCGN01000001">
    <property type="protein sequence ID" value="ORZ03354.1"/>
    <property type="molecule type" value="Genomic_DNA"/>
</dbReference>
<evidence type="ECO:0000313" key="13">
    <source>
        <dbReference type="Proteomes" id="UP000242180"/>
    </source>
</evidence>
<dbReference type="InterPro" id="IPR056743">
    <property type="entry name" value="TRM5-TYW2-like_MTfase"/>
</dbReference>
<keyword evidence="6 10" id="KW-0819">tRNA processing</keyword>
<feature type="binding site" evidence="10">
    <location>
        <position position="309"/>
    </location>
    <ligand>
        <name>S-adenosyl-L-methionine</name>
        <dbReference type="ChEBI" id="CHEBI:59789"/>
    </ligand>
</feature>
<evidence type="ECO:0000256" key="7">
    <source>
        <dbReference type="ARBA" id="ARBA00023128"/>
    </source>
</evidence>
<protein>
    <recommendedName>
        <fullName evidence="10">tRNA (guanine(37)-N1)-methyltransferase</fullName>
        <ecNumber evidence="10">2.1.1.228</ecNumber>
    </recommendedName>
    <alternativeName>
        <fullName evidence="10">M1G-methyltransferase</fullName>
    </alternativeName>
    <alternativeName>
        <fullName evidence="10">tRNA [GM37] methyltransferase</fullName>
    </alternativeName>
    <alternativeName>
        <fullName evidence="10">tRNA methyltransferase 5</fullName>
    </alternativeName>
</protein>
<accession>A0A1X2HV42</accession>
<evidence type="ECO:0000256" key="3">
    <source>
        <dbReference type="ARBA" id="ARBA00022603"/>
    </source>
</evidence>
<dbReference type="InterPro" id="IPR029063">
    <property type="entry name" value="SAM-dependent_MTases_sf"/>
</dbReference>
<dbReference type="Gene3D" id="3.30.300.110">
    <property type="entry name" value="Met-10+ protein-like domains"/>
    <property type="match status" value="1"/>
</dbReference>
<keyword evidence="5 10" id="KW-0949">S-adenosyl-L-methionine</keyword>